<evidence type="ECO:0000313" key="6">
    <source>
        <dbReference type="Proteomes" id="UP000182783"/>
    </source>
</evidence>
<dbReference type="Proteomes" id="UP000182783">
    <property type="component" value="Unassembled WGS sequence"/>
</dbReference>
<dbReference type="OrthoDB" id="2665843at2"/>
<dbReference type="Pfam" id="PF19701">
    <property type="entry name" value="DUF6199"/>
    <property type="match status" value="1"/>
</dbReference>
<proteinExistence type="predicted"/>
<dbReference type="EMBL" id="LIPY01000116">
    <property type="protein sequence ID" value="KWX73861.1"/>
    <property type="molecule type" value="Genomic_DNA"/>
</dbReference>
<evidence type="ECO:0000313" key="4">
    <source>
        <dbReference type="EMBL" id="SDL02449.1"/>
    </source>
</evidence>
<name>A0A1G9GP40_9BACL</name>
<evidence type="ECO:0000313" key="5">
    <source>
        <dbReference type="Proteomes" id="UP000070252"/>
    </source>
</evidence>
<protein>
    <recommendedName>
        <fullName evidence="2">DUF6199 domain-containing protein</fullName>
    </recommendedName>
</protein>
<keyword evidence="5" id="KW-1185">Reference proteome</keyword>
<gene>
    <name evidence="3" type="ORF">AML91_16505</name>
    <name evidence="4" type="ORF">SAMN05216191_101500</name>
</gene>
<evidence type="ECO:0000313" key="3">
    <source>
        <dbReference type="EMBL" id="KWX73861.1"/>
    </source>
</evidence>
<evidence type="ECO:0000256" key="1">
    <source>
        <dbReference type="SAM" id="Phobius"/>
    </source>
</evidence>
<keyword evidence="1" id="KW-1133">Transmembrane helix</keyword>
<dbReference type="RefSeq" id="WP_062523988.1">
    <property type="nucleotide sequence ID" value="NZ_CP048429.1"/>
</dbReference>
<dbReference type="AlphaFoldDB" id="A0A1G9GP40"/>
<reference evidence="3 5" key="1">
    <citation type="submission" date="2015-08" db="EMBL/GenBank/DDBJ databases">
        <title>Genome of Paenibacillus jilunlii.</title>
        <authorList>
            <person name="Sant'Anna F.H."/>
            <person name="Ambrosini A."/>
            <person name="Souza R."/>
            <person name="Bach E."/>
            <person name="Fernandes G."/>
            <person name="Balsanelli E."/>
            <person name="Baura V.A."/>
            <person name="Pedrosa F.O."/>
            <person name="Souza E.M."/>
            <person name="Passaglia L."/>
        </authorList>
    </citation>
    <scope>NUCLEOTIDE SEQUENCE [LARGE SCALE GENOMIC DNA]</scope>
    <source>
        <strain evidence="3 5">DSM 23019</strain>
    </source>
</reference>
<feature type="transmembrane region" description="Helical" evidence="1">
    <location>
        <begin position="46"/>
        <end position="72"/>
    </location>
</feature>
<sequence>MPNAISWVFTAFIAVWTAVAAFAAIRPYSFWRITQGWKAVREPPRAYFVVSAIGASIFAAVGLGLLLLPYFLK</sequence>
<accession>A0A1G9GP40</accession>
<feature type="domain" description="DUF6199" evidence="2">
    <location>
        <begin position="13"/>
        <end position="68"/>
    </location>
</feature>
<dbReference type="Proteomes" id="UP000070252">
    <property type="component" value="Unassembled WGS sequence"/>
</dbReference>
<keyword evidence="1" id="KW-0812">Transmembrane</keyword>
<dbReference type="InterPro" id="IPR045679">
    <property type="entry name" value="DUF6199"/>
</dbReference>
<keyword evidence="1" id="KW-0472">Membrane</keyword>
<evidence type="ECO:0000259" key="2">
    <source>
        <dbReference type="Pfam" id="PF19701"/>
    </source>
</evidence>
<feature type="transmembrane region" description="Helical" evidence="1">
    <location>
        <begin position="6"/>
        <end position="25"/>
    </location>
</feature>
<dbReference type="EMBL" id="FNGM01000001">
    <property type="protein sequence ID" value="SDL02449.1"/>
    <property type="molecule type" value="Genomic_DNA"/>
</dbReference>
<organism evidence="4 6">
    <name type="scientific">Paenibacillus jilunlii</name>
    <dbReference type="NCBI Taxonomy" id="682956"/>
    <lineage>
        <taxon>Bacteria</taxon>
        <taxon>Bacillati</taxon>
        <taxon>Bacillota</taxon>
        <taxon>Bacilli</taxon>
        <taxon>Bacillales</taxon>
        <taxon>Paenibacillaceae</taxon>
        <taxon>Paenibacillus</taxon>
    </lineage>
</organism>
<reference evidence="4 6" key="2">
    <citation type="submission" date="2016-10" db="EMBL/GenBank/DDBJ databases">
        <authorList>
            <person name="de Groot N.N."/>
        </authorList>
    </citation>
    <scope>NUCLEOTIDE SEQUENCE [LARGE SCALE GENOMIC DNA]</scope>
    <source>
        <strain evidence="4 6">CGMCC 1.10239</strain>
    </source>
</reference>